<dbReference type="EMBL" id="WTYM01000058">
    <property type="protein sequence ID" value="MXO61051.1"/>
    <property type="molecule type" value="Genomic_DNA"/>
</dbReference>
<sequence>MTTHSIGANSRPRLSPRYRTEAGNGDPKGKRLSATLSTLELRRLVAAMVD</sequence>
<evidence type="ECO:0000256" key="1">
    <source>
        <dbReference type="SAM" id="MobiDB-lite"/>
    </source>
</evidence>
<dbReference type="OrthoDB" id="7433506at2"/>
<gene>
    <name evidence="2" type="ORF">GRI89_16025</name>
</gene>
<keyword evidence="3" id="KW-1185">Reference proteome</keyword>
<organism evidence="2 3">
    <name type="scientific">Croceibacterium salegens</name>
    <dbReference type="NCBI Taxonomy" id="1737568"/>
    <lineage>
        <taxon>Bacteria</taxon>
        <taxon>Pseudomonadati</taxon>
        <taxon>Pseudomonadota</taxon>
        <taxon>Alphaproteobacteria</taxon>
        <taxon>Sphingomonadales</taxon>
        <taxon>Erythrobacteraceae</taxon>
        <taxon>Croceibacterium</taxon>
    </lineage>
</organism>
<protein>
    <submittedName>
        <fullName evidence="2">Uncharacterized protein</fullName>
    </submittedName>
</protein>
<evidence type="ECO:0000313" key="2">
    <source>
        <dbReference type="EMBL" id="MXO61051.1"/>
    </source>
</evidence>
<accession>A0A6I4SYH4</accession>
<dbReference type="RefSeq" id="WP_159797726.1">
    <property type="nucleotide sequence ID" value="NZ_WTYM01000058.1"/>
</dbReference>
<dbReference type="Proteomes" id="UP000433652">
    <property type="component" value="Unassembled WGS sequence"/>
</dbReference>
<dbReference type="AlphaFoldDB" id="A0A6I4SYH4"/>
<evidence type="ECO:0000313" key="3">
    <source>
        <dbReference type="Proteomes" id="UP000433652"/>
    </source>
</evidence>
<feature type="region of interest" description="Disordered" evidence="1">
    <location>
        <begin position="1"/>
        <end position="31"/>
    </location>
</feature>
<reference evidence="2 3" key="1">
    <citation type="submission" date="2019-12" db="EMBL/GenBank/DDBJ databases">
        <title>Genomic-based taxomic classification of the family Erythrobacteraceae.</title>
        <authorList>
            <person name="Xu L."/>
        </authorList>
    </citation>
    <scope>NUCLEOTIDE SEQUENCE [LARGE SCALE GENOMIC DNA]</scope>
    <source>
        <strain evidence="2 3">MCCC 1K01500</strain>
    </source>
</reference>
<comment type="caution">
    <text evidence="2">The sequence shown here is derived from an EMBL/GenBank/DDBJ whole genome shotgun (WGS) entry which is preliminary data.</text>
</comment>
<proteinExistence type="predicted"/>
<name>A0A6I4SYH4_9SPHN</name>